<feature type="region of interest" description="Disordered" evidence="2">
    <location>
        <begin position="86"/>
        <end position="130"/>
    </location>
</feature>
<dbReference type="EMBL" id="LAZR01022856">
    <property type="protein sequence ID" value="KKL80431.1"/>
    <property type="molecule type" value="Genomic_DNA"/>
</dbReference>
<feature type="compositionally biased region" description="Basic residues" evidence="2">
    <location>
        <begin position="107"/>
        <end position="117"/>
    </location>
</feature>
<evidence type="ECO:0000256" key="2">
    <source>
        <dbReference type="SAM" id="MobiDB-lite"/>
    </source>
</evidence>
<reference evidence="3" key="1">
    <citation type="journal article" date="2015" name="Nature">
        <title>Complex archaea that bridge the gap between prokaryotes and eukaryotes.</title>
        <authorList>
            <person name="Spang A."/>
            <person name="Saw J.H."/>
            <person name="Jorgensen S.L."/>
            <person name="Zaremba-Niedzwiedzka K."/>
            <person name="Martijn J."/>
            <person name="Lind A.E."/>
            <person name="van Eijk R."/>
            <person name="Schleper C."/>
            <person name="Guy L."/>
            <person name="Ettema T.J."/>
        </authorList>
    </citation>
    <scope>NUCLEOTIDE SEQUENCE</scope>
</reference>
<dbReference type="AlphaFoldDB" id="A0A0F9FPS1"/>
<protein>
    <submittedName>
        <fullName evidence="3">Uncharacterized protein</fullName>
    </submittedName>
</protein>
<accession>A0A0F9FPS1</accession>
<sequence>MVKHTQRTRTDDELKNLQRQLREGERKVKRAEDITQIEFEKRKIRKQLLLLKNPRKVALARRLGRGFKITGKKVGKALIKQGKLISEQQERDRRLSTAREKTLSRPVKIRKSKKKKGSNPNVFDPFELNF</sequence>
<evidence type="ECO:0000313" key="3">
    <source>
        <dbReference type="EMBL" id="KKL80431.1"/>
    </source>
</evidence>
<proteinExistence type="predicted"/>
<gene>
    <name evidence="3" type="ORF">LCGC14_2004820</name>
</gene>
<evidence type="ECO:0000256" key="1">
    <source>
        <dbReference type="SAM" id="Coils"/>
    </source>
</evidence>
<name>A0A0F9FPS1_9ZZZZ</name>
<feature type="compositionally biased region" description="Basic and acidic residues" evidence="2">
    <location>
        <begin position="88"/>
        <end position="103"/>
    </location>
</feature>
<comment type="caution">
    <text evidence="3">The sequence shown here is derived from an EMBL/GenBank/DDBJ whole genome shotgun (WGS) entry which is preliminary data.</text>
</comment>
<organism evidence="3">
    <name type="scientific">marine sediment metagenome</name>
    <dbReference type="NCBI Taxonomy" id="412755"/>
    <lineage>
        <taxon>unclassified sequences</taxon>
        <taxon>metagenomes</taxon>
        <taxon>ecological metagenomes</taxon>
    </lineage>
</organism>
<feature type="coiled-coil region" evidence="1">
    <location>
        <begin position="7"/>
        <end position="34"/>
    </location>
</feature>
<keyword evidence="1" id="KW-0175">Coiled coil</keyword>